<keyword evidence="1" id="KW-0732">Signal</keyword>
<accession>A0A0D8XF11</accession>
<dbReference type="PANTHER" id="PTHR37443:SF1">
    <property type="entry name" value="PROTEIN CBG23797"/>
    <property type="match status" value="1"/>
</dbReference>
<organism evidence="2 3">
    <name type="scientific">Dictyocaulus viviparus</name>
    <name type="common">Bovine lungworm</name>
    <dbReference type="NCBI Taxonomy" id="29172"/>
    <lineage>
        <taxon>Eukaryota</taxon>
        <taxon>Metazoa</taxon>
        <taxon>Ecdysozoa</taxon>
        <taxon>Nematoda</taxon>
        <taxon>Chromadorea</taxon>
        <taxon>Rhabditida</taxon>
        <taxon>Rhabditina</taxon>
        <taxon>Rhabditomorpha</taxon>
        <taxon>Strongyloidea</taxon>
        <taxon>Metastrongylidae</taxon>
        <taxon>Dictyocaulus</taxon>
    </lineage>
</organism>
<reference evidence="3" key="2">
    <citation type="journal article" date="2016" name="Sci. Rep.">
        <title>Dictyocaulus viviparus genome, variome and transcriptome elucidate lungworm biology and support future intervention.</title>
        <authorList>
            <person name="McNulty S.N."/>
            <person name="Strube C."/>
            <person name="Rosa B.A."/>
            <person name="Martin J.C."/>
            <person name="Tyagi R."/>
            <person name="Choi Y.J."/>
            <person name="Wang Q."/>
            <person name="Hallsworth Pepin K."/>
            <person name="Zhang X."/>
            <person name="Ozersky P."/>
            <person name="Wilson R.K."/>
            <person name="Sternberg P.W."/>
            <person name="Gasser R.B."/>
            <person name="Mitreva M."/>
        </authorList>
    </citation>
    <scope>NUCLEOTIDE SEQUENCE [LARGE SCALE GENOMIC DNA]</scope>
    <source>
        <strain evidence="3">HannoverDv2000</strain>
    </source>
</reference>
<feature type="chain" id="PRO_5002335576" evidence="1">
    <location>
        <begin position="23"/>
        <end position="287"/>
    </location>
</feature>
<name>A0A0D8XF11_DICVI</name>
<dbReference type="PANTHER" id="PTHR37443">
    <property type="entry name" value="PROTEIN CBG09852-RELATED"/>
    <property type="match status" value="1"/>
</dbReference>
<keyword evidence="3" id="KW-1185">Reference proteome</keyword>
<protein>
    <submittedName>
        <fullName evidence="2">Uncharacterized protein</fullName>
    </submittedName>
</protein>
<dbReference type="InterPro" id="IPR040271">
    <property type="entry name" value="T19C3.2-like"/>
</dbReference>
<dbReference type="OrthoDB" id="5912015at2759"/>
<reference evidence="2 3" key="1">
    <citation type="submission" date="2013-11" db="EMBL/GenBank/DDBJ databases">
        <title>Draft genome of the bovine lungworm Dictyocaulus viviparus.</title>
        <authorList>
            <person name="Mitreva M."/>
        </authorList>
    </citation>
    <scope>NUCLEOTIDE SEQUENCE [LARGE SCALE GENOMIC DNA]</scope>
    <source>
        <strain evidence="2 3">HannoverDv2000</strain>
    </source>
</reference>
<evidence type="ECO:0000313" key="3">
    <source>
        <dbReference type="Proteomes" id="UP000053766"/>
    </source>
</evidence>
<proteinExistence type="predicted"/>
<evidence type="ECO:0000313" key="2">
    <source>
        <dbReference type="EMBL" id="KJH43215.1"/>
    </source>
</evidence>
<sequence>MLLKVGILSGVVSFSYAFLASAFSSVSQAGKTSNCQDWSEYGPCFSTSDRTFWQRLPRQCYQNRYMSLITGIGNPIVQKVMDYAEMFNKSANACGMCNVQVSCSPRCDYIPGTFGIVTDELYSIMCRNLTMKTKKGHLREKRYTTAVDFLGALVPPNIRDQIWSLKPLNCIREIMEKLCVLDSYHESICLNQTSTFNKSADSDAIQKIFARNGKSEQFLRYGITLSNLFYRYGKESMKKLCSPAEVSIATYRSKSSKSHSSMPCRNRRVKELCLLKVRTIVFNEQAN</sequence>
<gene>
    <name evidence="2" type="ORF">DICVIV_10775</name>
</gene>
<dbReference type="EMBL" id="KN716581">
    <property type="protein sequence ID" value="KJH43215.1"/>
    <property type="molecule type" value="Genomic_DNA"/>
</dbReference>
<dbReference type="Proteomes" id="UP000053766">
    <property type="component" value="Unassembled WGS sequence"/>
</dbReference>
<dbReference type="AlphaFoldDB" id="A0A0D8XF11"/>
<feature type="signal peptide" evidence="1">
    <location>
        <begin position="1"/>
        <end position="22"/>
    </location>
</feature>
<evidence type="ECO:0000256" key="1">
    <source>
        <dbReference type="SAM" id="SignalP"/>
    </source>
</evidence>